<evidence type="ECO:0000313" key="10">
    <source>
        <dbReference type="Proteomes" id="UP001523216"/>
    </source>
</evidence>
<dbReference type="InterPro" id="IPR002716">
    <property type="entry name" value="PIN_dom"/>
</dbReference>
<keyword evidence="4" id="KW-0479">Metal-binding</keyword>
<name>A0ABT0Y7B0_9ACTN</name>
<dbReference type="InterPro" id="IPR050556">
    <property type="entry name" value="Type_II_TA_system_RNase"/>
</dbReference>
<sequence>MRAQDIPPGPVLVDTDVISYWVTGHSNGESFKALTRNREMAVSFATWGELLANFYRLQWGAKRITQLQTQLKAFVVVPYSIQVVELWARMHSKLSGHLHKGGTNDLWTAACALAVTPNLPIVTNNLRDFQAISDHFPDLKIIHPDL</sequence>
<feature type="domain" description="PIN" evidence="8">
    <location>
        <begin position="11"/>
        <end position="129"/>
    </location>
</feature>
<accession>A0ABT0Y7B0</accession>
<reference evidence="9 10" key="1">
    <citation type="submission" date="2022-06" db="EMBL/GenBank/DDBJ databases">
        <title>Actinoplanes abujensis sp. nov., isolated from Nigerian arid soil.</title>
        <authorList>
            <person name="Ding P."/>
        </authorList>
    </citation>
    <scope>NUCLEOTIDE SEQUENCE [LARGE SCALE GENOMIC DNA]</scope>
    <source>
        <strain evidence="10">TRM88002</strain>
    </source>
</reference>
<evidence type="ECO:0000313" key="9">
    <source>
        <dbReference type="EMBL" id="MCM4081921.1"/>
    </source>
</evidence>
<dbReference type="InterPro" id="IPR029060">
    <property type="entry name" value="PIN-like_dom_sf"/>
</dbReference>
<proteinExistence type="inferred from homology"/>
<dbReference type="Pfam" id="PF01850">
    <property type="entry name" value="PIN"/>
    <property type="match status" value="1"/>
</dbReference>
<comment type="cofactor">
    <cofactor evidence="1">
        <name>Mg(2+)</name>
        <dbReference type="ChEBI" id="CHEBI:18420"/>
    </cofactor>
</comment>
<evidence type="ECO:0000259" key="8">
    <source>
        <dbReference type="Pfam" id="PF01850"/>
    </source>
</evidence>
<evidence type="ECO:0000256" key="4">
    <source>
        <dbReference type="ARBA" id="ARBA00022723"/>
    </source>
</evidence>
<dbReference type="Proteomes" id="UP001523216">
    <property type="component" value="Unassembled WGS sequence"/>
</dbReference>
<evidence type="ECO:0000256" key="7">
    <source>
        <dbReference type="ARBA" id="ARBA00038093"/>
    </source>
</evidence>
<protein>
    <submittedName>
        <fullName evidence="9">PIN domain-containing protein</fullName>
    </submittedName>
</protein>
<dbReference type="SUPFAM" id="SSF88723">
    <property type="entry name" value="PIN domain-like"/>
    <property type="match status" value="1"/>
</dbReference>
<evidence type="ECO:0000256" key="3">
    <source>
        <dbReference type="ARBA" id="ARBA00022722"/>
    </source>
</evidence>
<keyword evidence="6" id="KW-0460">Magnesium</keyword>
<comment type="similarity">
    <text evidence="7">Belongs to the PINc/VapC protein family.</text>
</comment>
<dbReference type="PANTHER" id="PTHR33653">
    <property type="entry name" value="RIBONUCLEASE VAPC2"/>
    <property type="match status" value="1"/>
</dbReference>
<organism evidence="9 10">
    <name type="scientific">Paractinoplanes hotanensis</name>
    <dbReference type="NCBI Taxonomy" id="2906497"/>
    <lineage>
        <taxon>Bacteria</taxon>
        <taxon>Bacillati</taxon>
        <taxon>Actinomycetota</taxon>
        <taxon>Actinomycetes</taxon>
        <taxon>Micromonosporales</taxon>
        <taxon>Micromonosporaceae</taxon>
        <taxon>Paractinoplanes</taxon>
    </lineage>
</organism>
<comment type="caution">
    <text evidence="9">The sequence shown here is derived from an EMBL/GenBank/DDBJ whole genome shotgun (WGS) entry which is preliminary data.</text>
</comment>
<evidence type="ECO:0000256" key="5">
    <source>
        <dbReference type="ARBA" id="ARBA00022801"/>
    </source>
</evidence>
<evidence type="ECO:0000256" key="1">
    <source>
        <dbReference type="ARBA" id="ARBA00001946"/>
    </source>
</evidence>
<keyword evidence="3" id="KW-0540">Nuclease</keyword>
<keyword evidence="10" id="KW-1185">Reference proteome</keyword>
<dbReference type="PANTHER" id="PTHR33653:SF1">
    <property type="entry name" value="RIBONUCLEASE VAPC2"/>
    <property type="match status" value="1"/>
</dbReference>
<evidence type="ECO:0000256" key="2">
    <source>
        <dbReference type="ARBA" id="ARBA00022649"/>
    </source>
</evidence>
<evidence type="ECO:0000256" key="6">
    <source>
        <dbReference type="ARBA" id="ARBA00022842"/>
    </source>
</evidence>
<dbReference type="RefSeq" id="WP_251801643.1">
    <property type="nucleotide sequence ID" value="NZ_JAMQOL010000044.1"/>
</dbReference>
<keyword evidence="5" id="KW-0378">Hydrolase</keyword>
<dbReference type="EMBL" id="JAMQOL010000044">
    <property type="protein sequence ID" value="MCM4081921.1"/>
    <property type="molecule type" value="Genomic_DNA"/>
</dbReference>
<gene>
    <name evidence="9" type="ORF">LXN57_30575</name>
</gene>
<dbReference type="Gene3D" id="3.40.50.1010">
    <property type="entry name" value="5'-nuclease"/>
    <property type="match status" value="1"/>
</dbReference>
<keyword evidence="2" id="KW-1277">Toxin-antitoxin system</keyword>